<dbReference type="STRING" id="1573173.A0A166ZWZ3"/>
<keyword evidence="3" id="KW-1185">Reference proteome</keyword>
<sequence length="712" mass="80346">MAALSDQRSILKTKDFPAHQYASVTTTNPSHLSNRLPVANHNMNPNICITCQKAFSKVAVKTDDFRRRRRNRHHASPEDLIKAVEGGCDFCRRFARYSTSPGISTALNEDIILHPRPEPVRLFFAESGQHLGRGWREGDLDDLVCFSLVRQDSISANRLPARLDKRMGSPDTLEVMSKWLNGCNSSHPECKWRVADSYYPSRLIDVGPPGSLSWTLRINEQGPPPLIARGYLTLSHRWGSSPFIQLTSDTLLNFQGQVPVNHLPQTFRDMVSLAHHFGIRYIWIDSLCILQDSNEDWQKEALDMRGVYHNSACNIIAAYSEGPDGGLFRDRDPSVLESFVVRSERTDITPGLYLAWDHTSILNDYSRAPLNERGWAFQERLLPGRSLHFGKDQVFWRCSQLFACESLPHGIPLKPEEEHSELEKTLASLRKEPVSGLEFVKDHEKIMDMWEKLVEEYSGCVLTYEKDKLVALAGVAMATMIRLGPEVSFRERYLAGLWESRLVWQLCWRLKDRTGQRPRPEYRAPSWSWASVEGKVCFEVLINRDEDIISLVSVVEANVVPLAGSLAGQVIDGSVILTGCVHAFEVIDNSGGRTILKVDGQMLRLDYDPFVFDSRREFKPPSAELVLLPMVCSRERPVNSEGVEIAGLVLQPSIAGGHGGSNESVYQRMGYFNFRPDDGKGENLLFGTKGFIAEELPVSQGKYDSERTIKLI</sequence>
<dbReference type="Proteomes" id="UP000076584">
    <property type="component" value="Unassembled WGS sequence"/>
</dbReference>
<evidence type="ECO:0000313" key="2">
    <source>
        <dbReference type="EMBL" id="KZL79463.1"/>
    </source>
</evidence>
<proteinExistence type="predicted"/>
<dbReference type="Pfam" id="PF06985">
    <property type="entry name" value="HET"/>
    <property type="match status" value="1"/>
</dbReference>
<dbReference type="InterPro" id="IPR010730">
    <property type="entry name" value="HET"/>
</dbReference>
<comment type="caution">
    <text evidence="2">The sequence shown here is derived from an EMBL/GenBank/DDBJ whole genome shotgun (WGS) entry which is preliminary data.</text>
</comment>
<accession>A0A166ZWZ3</accession>
<organism evidence="2 3">
    <name type="scientific">Colletotrichum incanum</name>
    <name type="common">Soybean anthracnose fungus</name>
    <dbReference type="NCBI Taxonomy" id="1573173"/>
    <lineage>
        <taxon>Eukaryota</taxon>
        <taxon>Fungi</taxon>
        <taxon>Dikarya</taxon>
        <taxon>Ascomycota</taxon>
        <taxon>Pezizomycotina</taxon>
        <taxon>Sordariomycetes</taxon>
        <taxon>Hypocreomycetidae</taxon>
        <taxon>Glomerellales</taxon>
        <taxon>Glomerellaceae</taxon>
        <taxon>Colletotrichum</taxon>
        <taxon>Colletotrichum spaethianum species complex</taxon>
    </lineage>
</organism>
<dbReference type="EMBL" id="LFIW01002090">
    <property type="protein sequence ID" value="KZL79463.1"/>
    <property type="molecule type" value="Genomic_DNA"/>
</dbReference>
<reference evidence="2 3" key="1">
    <citation type="submission" date="2015-06" db="EMBL/GenBank/DDBJ databases">
        <title>Survival trade-offs in plant roots during colonization by closely related pathogenic and mutualistic fungi.</title>
        <authorList>
            <person name="Hacquard S."/>
            <person name="Kracher B."/>
            <person name="Hiruma K."/>
            <person name="Weinman A."/>
            <person name="Muench P."/>
            <person name="Garrido Oter R."/>
            <person name="Ver Loren van Themaat E."/>
            <person name="Dallerey J.-F."/>
            <person name="Damm U."/>
            <person name="Henrissat B."/>
            <person name="Lespinet O."/>
            <person name="Thon M."/>
            <person name="Kemen E."/>
            <person name="McHardy A.C."/>
            <person name="Schulze-Lefert P."/>
            <person name="O'Connell R.J."/>
        </authorList>
    </citation>
    <scope>NUCLEOTIDE SEQUENCE [LARGE SCALE GENOMIC DNA]</scope>
    <source>
        <strain evidence="2 3">MAFF 238704</strain>
    </source>
</reference>
<evidence type="ECO:0000259" key="1">
    <source>
        <dbReference type="Pfam" id="PF06985"/>
    </source>
</evidence>
<gene>
    <name evidence="2" type="ORF">CI238_08619</name>
</gene>
<dbReference type="AlphaFoldDB" id="A0A166ZWZ3"/>
<feature type="domain" description="Heterokaryon incompatibility" evidence="1">
    <location>
        <begin position="231"/>
        <end position="379"/>
    </location>
</feature>
<dbReference type="PANTHER" id="PTHR33112">
    <property type="entry name" value="DOMAIN PROTEIN, PUTATIVE-RELATED"/>
    <property type="match status" value="1"/>
</dbReference>
<evidence type="ECO:0000313" key="3">
    <source>
        <dbReference type="Proteomes" id="UP000076584"/>
    </source>
</evidence>
<name>A0A166ZWZ3_COLIC</name>
<dbReference type="PANTHER" id="PTHR33112:SF10">
    <property type="entry name" value="TOL"/>
    <property type="match status" value="1"/>
</dbReference>
<protein>
    <submittedName>
        <fullName evidence="2">Heterokaryon incompatibility protein</fullName>
    </submittedName>
</protein>